<dbReference type="Proteomes" id="UP000827092">
    <property type="component" value="Unassembled WGS sequence"/>
</dbReference>
<dbReference type="AlphaFoldDB" id="A0AAV6TPK9"/>
<evidence type="ECO:0000313" key="1">
    <source>
        <dbReference type="EMBL" id="KAG8173386.1"/>
    </source>
</evidence>
<organism evidence="1 2">
    <name type="scientific">Oedothorax gibbosus</name>
    <dbReference type="NCBI Taxonomy" id="931172"/>
    <lineage>
        <taxon>Eukaryota</taxon>
        <taxon>Metazoa</taxon>
        <taxon>Ecdysozoa</taxon>
        <taxon>Arthropoda</taxon>
        <taxon>Chelicerata</taxon>
        <taxon>Arachnida</taxon>
        <taxon>Araneae</taxon>
        <taxon>Araneomorphae</taxon>
        <taxon>Entelegynae</taxon>
        <taxon>Araneoidea</taxon>
        <taxon>Linyphiidae</taxon>
        <taxon>Erigoninae</taxon>
        <taxon>Oedothorax</taxon>
    </lineage>
</organism>
<protein>
    <submittedName>
        <fullName evidence="1">Uncharacterized protein</fullName>
    </submittedName>
</protein>
<gene>
    <name evidence="1" type="ORF">JTE90_006440</name>
</gene>
<dbReference type="EMBL" id="JAFNEN010001815">
    <property type="protein sequence ID" value="KAG8173386.1"/>
    <property type="molecule type" value="Genomic_DNA"/>
</dbReference>
<keyword evidence="2" id="KW-1185">Reference proteome</keyword>
<name>A0AAV6TPK9_9ARAC</name>
<comment type="caution">
    <text evidence="1">The sequence shown here is derived from an EMBL/GenBank/DDBJ whole genome shotgun (WGS) entry which is preliminary data.</text>
</comment>
<accession>A0AAV6TPK9</accession>
<proteinExistence type="predicted"/>
<sequence length="114" mass="13364">MIKPRICDHQKVVGLPLFAQVPKRKTEMETVRGYRQLNNVTKPDRYPTLTHDVAQQLEGKKNLFQRSTFSVPTIKFQEEEDIQKTVLSYTLVFWFPFMNFGFCNALKRSKGSLH</sequence>
<reference evidence="1 2" key="1">
    <citation type="journal article" date="2022" name="Nat. Ecol. Evol.">
        <title>A masculinizing supergene underlies an exaggerated male reproductive morph in a spider.</title>
        <authorList>
            <person name="Hendrickx F."/>
            <person name="De Corte Z."/>
            <person name="Sonet G."/>
            <person name="Van Belleghem S.M."/>
            <person name="Kostlbacher S."/>
            <person name="Vangestel C."/>
        </authorList>
    </citation>
    <scope>NUCLEOTIDE SEQUENCE [LARGE SCALE GENOMIC DNA]</scope>
    <source>
        <strain evidence="1">W744_W776</strain>
    </source>
</reference>
<evidence type="ECO:0000313" key="2">
    <source>
        <dbReference type="Proteomes" id="UP000827092"/>
    </source>
</evidence>
<dbReference type="Gene3D" id="3.10.10.10">
    <property type="entry name" value="HIV Type 1 Reverse Transcriptase, subunit A, domain 1"/>
    <property type="match status" value="1"/>
</dbReference>